<name>A0A8X8BUQ7_POLSE</name>
<feature type="compositionally biased region" description="Low complexity" evidence="1">
    <location>
        <begin position="612"/>
        <end position="633"/>
    </location>
</feature>
<reference evidence="2 3" key="1">
    <citation type="journal article" date="2021" name="Cell">
        <title>Tracing the genetic footprints of vertebrate landing in non-teleost ray-finned fishes.</title>
        <authorList>
            <person name="Bi X."/>
            <person name="Wang K."/>
            <person name="Yang L."/>
            <person name="Pan H."/>
            <person name="Jiang H."/>
            <person name="Wei Q."/>
            <person name="Fang M."/>
            <person name="Yu H."/>
            <person name="Zhu C."/>
            <person name="Cai Y."/>
            <person name="He Y."/>
            <person name="Gan X."/>
            <person name="Zeng H."/>
            <person name="Yu D."/>
            <person name="Zhu Y."/>
            <person name="Jiang H."/>
            <person name="Qiu Q."/>
            <person name="Yang H."/>
            <person name="Zhang Y.E."/>
            <person name="Wang W."/>
            <person name="Zhu M."/>
            <person name="He S."/>
            <person name="Zhang G."/>
        </authorList>
    </citation>
    <scope>NUCLEOTIDE SEQUENCE [LARGE SCALE GENOMIC DNA]</scope>
    <source>
        <strain evidence="2">Bchr_013</strain>
    </source>
</reference>
<feature type="region of interest" description="Disordered" evidence="1">
    <location>
        <begin position="21"/>
        <end position="79"/>
    </location>
</feature>
<evidence type="ECO:0000313" key="3">
    <source>
        <dbReference type="Proteomes" id="UP000886611"/>
    </source>
</evidence>
<dbReference type="PANTHER" id="PTHR39082">
    <property type="entry name" value="PHOSPHOLIPASE C-BETA-2-RELATED"/>
    <property type="match status" value="1"/>
</dbReference>
<keyword evidence="3" id="KW-1185">Reference proteome</keyword>
<dbReference type="InterPro" id="IPR008160">
    <property type="entry name" value="Collagen"/>
</dbReference>
<dbReference type="Pfam" id="PF01391">
    <property type="entry name" value="Collagen"/>
    <property type="match status" value="2"/>
</dbReference>
<dbReference type="AlphaFoldDB" id="A0A8X8BUQ7"/>
<comment type="caution">
    <text evidence="2">The sequence shown here is derived from an EMBL/GenBank/DDBJ whole genome shotgun (WGS) entry which is preliminary data.</text>
</comment>
<dbReference type="EMBL" id="JAATIS010000485">
    <property type="protein sequence ID" value="KAG2467639.1"/>
    <property type="molecule type" value="Genomic_DNA"/>
</dbReference>
<feature type="non-terminal residue" evidence="2">
    <location>
        <position position="652"/>
    </location>
</feature>
<proteinExistence type="predicted"/>
<feature type="compositionally biased region" description="Basic and acidic residues" evidence="1">
    <location>
        <begin position="63"/>
        <end position="79"/>
    </location>
</feature>
<feature type="compositionally biased region" description="Pro residues" evidence="1">
    <location>
        <begin position="634"/>
        <end position="652"/>
    </location>
</feature>
<accession>A0A8X8BUQ7</accession>
<sequence length="652" mass="71408">MTEGTGEAPILPVQLNSAVTRSDAALMKPPPKKHKSTGVQTAKGLSLSGRESPAVSKPQSKQEVPKVKRGSPDKMGKRIESCEAAVKPSLAGERVELTEFPRCFRSREERQPGGRRRCYNCRQPGHVWRDLFRKVDSFSDDLVKSESFYEKKIITVQETIQGLDGKSSNNCTDCHGTVLEINKLQEEFEDIQKLILVQEQTLDQAAKTQQTLFYSNNRLLRDFQNYSFSLRLINQSLERYLELVNGWQIVISEVDSSFKSLVQDQFDLKATVHQINSTVGLSASWISAIQRKTEEETLVLQKIVTDWQNYSKVLGAIRASSSKSSDAARSIQNGISTTLQRISLNSDTMHDLVLQVMNLQMQLDNISAFLDEHEENMQDLHYHSKYYENRTSERFETLEGRMTSHEMEISTIFANINATDNHVHSMLKYINDVRLSCTAGLNTHTEELQFLNQTVLHMLYTTESLRQRFSFLNSRLDFDIRNLSMVMEEMKLVDIKHTQVIKNFTILKGLPGPPGPKGSKGEQGPKGPVGLTGMKGDQGNLGSRGIQGEKGNTGPLGPPGENGPQGAKGSQGMKGIKGSFGVSGGNGAKGEKGDLGAPGTDGLPGPKGPTGVQGHPGLPGVHGLPGPKGDQGPMGPPGPPGITGPPGPPAIQ</sequence>
<dbReference type="InterPro" id="IPR052376">
    <property type="entry name" value="Oxidative_Scav/Glycosyltrans"/>
</dbReference>
<organism evidence="2 3">
    <name type="scientific">Polypterus senegalus</name>
    <name type="common">Senegal bichir</name>
    <dbReference type="NCBI Taxonomy" id="55291"/>
    <lineage>
        <taxon>Eukaryota</taxon>
        <taxon>Metazoa</taxon>
        <taxon>Chordata</taxon>
        <taxon>Craniata</taxon>
        <taxon>Vertebrata</taxon>
        <taxon>Euteleostomi</taxon>
        <taxon>Actinopterygii</taxon>
        <taxon>Polypteriformes</taxon>
        <taxon>Polypteridae</taxon>
        <taxon>Polypterus</taxon>
    </lineage>
</organism>
<feature type="region of interest" description="Disordered" evidence="1">
    <location>
        <begin position="507"/>
        <end position="652"/>
    </location>
</feature>
<evidence type="ECO:0000256" key="1">
    <source>
        <dbReference type="SAM" id="MobiDB-lite"/>
    </source>
</evidence>
<dbReference type="PANTHER" id="PTHR39082:SF1">
    <property type="entry name" value="SCAVENGER RECEPTOR CLASS A MEMBER 3"/>
    <property type="match status" value="1"/>
</dbReference>
<feature type="non-terminal residue" evidence="2">
    <location>
        <position position="1"/>
    </location>
</feature>
<dbReference type="Proteomes" id="UP000886611">
    <property type="component" value="Unassembled WGS sequence"/>
</dbReference>
<protein>
    <submittedName>
        <fullName evidence="2">SCAR3 protein</fullName>
    </submittedName>
</protein>
<gene>
    <name evidence="2" type="primary">Scara3</name>
    <name evidence="2" type="ORF">GTO96_0015549</name>
</gene>
<evidence type="ECO:0000313" key="2">
    <source>
        <dbReference type="EMBL" id="KAG2467639.1"/>
    </source>
</evidence>